<sequence length="75" mass="8495">MIYYSVIMFKNKIKICLSIHCLFLFFDSFIAAIKINQAVTSVGAGALVKQPTWHLADADYCCPSLESLKRQTSYQ</sequence>
<organism evidence="1 2">
    <name type="scientific">Octopus vulgaris</name>
    <name type="common">Common octopus</name>
    <dbReference type="NCBI Taxonomy" id="6645"/>
    <lineage>
        <taxon>Eukaryota</taxon>
        <taxon>Metazoa</taxon>
        <taxon>Spiralia</taxon>
        <taxon>Lophotrochozoa</taxon>
        <taxon>Mollusca</taxon>
        <taxon>Cephalopoda</taxon>
        <taxon>Coleoidea</taxon>
        <taxon>Octopodiformes</taxon>
        <taxon>Octopoda</taxon>
        <taxon>Incirrata</taxon>
        <taxon>Octopodidae</taxon>
        <taxon>Octopus</taxon>
    </lineage>
</organism>
<keyword evidence="2" id="KW-1185">Reference proteome</keyword>
<dbReference type="EMBL" id="OX597839">
    <property type="protein sequence ID" value="CAI9741448.1"/>
    <property type="molecule type" value="Genomic_DNA"/>
</dbReference>
<name>A0AA36BWE4_OCTVU</name>
<evidence type="ECO:0000313" key="1">
    <source>
        <dbReference type="EMBL" id="CAI9741448.1"/>
    </source>
</evidence>
<protein>
    <submittedName>
        <fullName evidence="1">Uncharacterized protein</fullName>
    </submittedName>
</protein>
<evidence type="ECO:0000313" key="2">
    <source>
        <dbReference type="Proteomes" id="UP001162480"/>
    </source>
</evidence>
<dbReference type="Proteomes" id="UP001162480">
    <property type="component" value="Chromosome 26"/>
</dbReference>
<accession>A0AA36BWE4</accession>
<proteinExistence type="predicted"/>
<dbReference type="AlphaFoldDB" id="A0AA36BWE4"/>
<gene>
    <name evidence="1" type="ORF">OCTVUL_1B010367</name>
</gene>
<reference evidence="1" key="1">
    <citation type="submission" date="2023-08" db="EMBL/GenBank/DDBJ databases">
        <authorList>
            <person name="Alioto T."/>
            <person name="Alioto T."/>
            <person name="Gomez Garrido J."/>
        </authorList>
    </citation>
    <scope>NUCLEOTIDE SEQUENCE</scope>
</reference>